<dbReference type="Pfam" id="PF07494">
    <property type="entry name" value="Reg_prop"/>
    <property type="match status" value="6"/>
</dbReference>
<evidence type="ECO:0000256" key="4">
    <source>
        <dbReference type="ARBA" id="ARBA00023015"/>
    </source>
</evidence>
<keyword evidence="12" id="KW-1185">Reference proteome</keyword>
<evidence type="ECO:0000256" key="7">
    <source>
        <dbReference type="SAM" id="Phobius"/>
    </source>
</evidence>
<dbReference type="Pfam" id="PF02518">
    <property type="entry name" value="HATPase_c"/>
    <property type="match status" value="1"/>
</dbReference>
<dbReference type="Pfam" id="PF00512">
    <property type="entry name" value="HisKA"/>
    <property type="match status" value="1"/>
</dbReference>
<dbReference type="PROSITE" id="PS50109">
    <property type="entry name" value="HIS_KIN"/>
    <property type="match status" value="1"/>
</dbReference>
<dbReference type="InterPro" id="IPR013783">
    <property type="entry name" value="Ig-like_fold"/>
</dbReference>
<feature type="domain" description="HTH araC/xylS-type" evidence="8">
    <location>
        <begin position="1261"/>
        <end position="1360"/>
    </location>
</feature>
<dbReference type="Gene3D" id="3.40.50.2300">
    <property type="match status" value="1"/>
</dbReference>
<dbReference type="Pfam" id="PF12833">
    <property type="entry name" value="HTH_18"/>
    <property type="match status" value="1"/>
</dbReference>
<dbReference type="Gene3D" id="3.30.565.10">
    <property type="entry name" value="Histidine kinase-like ATPase, C-terminal domain"/>
    <property type="match status" value="1"/>
</dbReference>
<evidence type="ECO:0000256" key="5">
    <source>
        <dbReference type="ARBA" id="ARBA00023163"/>
    </source>
</evidence>
<dbReference type="Gene3D" id="1.10.10.60">
    <property type="entry name" value="Homeodomain-like"/>
    <property type="match status" value="2"/>
</dbReference>
<dbReference type="Pfam" id="PF00072">
    <property type="entry name" value="Response_reg"/>
    <property type="match status" value="1"/>
</dbReference>
<dbReference type="SUPFAM" id="SSF63829">
    <property type="entry name" value="Calcium-dependent phosphotriesterase"/>
    <property type="match status" value="2"/>
</dbReference>
<dbReference type="SUPFAM" id="SSF46689">
    <property type="entry name" value="Homeodomain-like"/>
    <property type="match status" value="1"/>
</dbReference>
<dbReference type="CDD" id="cd00082">
    <property type="entry name" value="HisKA"/>
    <property type="match status" value="1"/>
</dbReference>
<feature type="modified residue" description="4-aspartylphosphate" evidence="6">
    <location>
        <position position="1162"/>
    </location>
</feature>
<protein>
    <recommendedName>
        <fullName evidence="2">histidine kinase</fullName>
        <ecNumber evidence="2">2.7.13.3</ecNumber>
    </recommendedName>
</protein>
<keyword evidence="3 6" id="KW-0597">Phosphoprotein</keyword>
<feature type="transmembrane region" description="Helical" evidence="7">
    <location>
        <begin position="789"/>
        <end position="809"/>
    </location>
</feature>
<dbReference type="InterPro" id="IPR018060">
    <property type="entry name" value="HTH_AraC"/>
</dbReference>
<accession>A0ABW5TWV5</accession>
<keyword evidence="7" id="KW-1133">Transmembrane helix</keyword>
<evidence type="ECO:0000256" key="3">
    <source>
        <dbReference type="ARBA" id="ARBA00022553"/>
    </source>
</evidence>
<reference evidence="12" key="1">
    <citation type="journal article" date="2019" name="Int. J. Syst. Evol. Microbiol.">
        <title>The Global Catalogue of Microorganisms (GCM) 10K type strain sequencing project: providing services to taxonomists for standard genome sequencing and annotation.</title>
        <authorList>
            <consortium name="The Broad Institute Genomics Platform"/>
            <consortium name="The Broad Institute Genome Sequencing Center for Infectious Disease"/>
            <person name="Wu L."/>
            <person name="Ma J."/>
        </authorList>
    </citation>
    <scope>NUCLEOTIDE SEQUENCE [LARGE SCALE GENOMIC DNA]</scope>
    <source>
        <strain evidence="12">KCTC 42456</strain>
    </source>
</reference>
<keyword evidence="7" id="KW-0812">Transmembrane</keyword>
<dbReference type="EMBL" id="JBHULV010000051">
    <property type="protein sequence ID" value="MFD2733083.1"/>
    <property type="molecule type" value="Genomic_DNA"/>
</dbReference>
<keyword evidence="5" id="KW-0804">Transcription</keyword>
<feature type="domain" description="Histidine kinase" evidence="9">
    <location>
        <begin position="854"/>
        <end position="1072"/>
    </location>
</feature>
<evidence type="ECO:0000256" key="2">
    <source>
        <dbReference type="ARBA" id="ARBA00012438"/>
    </source>
</evidence>
<dbReference type="Gene3D" id="1.10.287.130">
    <property type="match status" value="1"/>
</dbReference>
<proteinExistence type="predicted"/>
<comment type="caution">
    <text evidence="11">The sequence shown here is derived from an EMBL/GenBank/DDBJ whole genome shotgun (WGS) entry which is preliminary data.</text>
</comment>
<dbReference type="InterPro" id="IPR011123">
    <property type="entry name" value="Y_Y_Y"/>
</dbReference>
<dbReference type="PANTHER" id="PTHR43547">
    <property type="entry name" value="TWO-COMPONENT HISTIDINE KINASE"/>
    <property type="match status" value="1"/>
</dbReference>
<dbReference type="InterPro" id="IPR001789">
    <property type="entry name" value="Sig_transdc_resp-reg_receiver"/>
</dbReference>
<dbReference type="SUPFAM" id="SSF47384">
    <property type="entry name" value="Homodimeric domain of signal transducing histidine kinase"/>
    <property type="match status" value="1"/>
</dbReference>
<dbReference type="Pfam" id="PF07495">
    <property type="entry name" value="Y_Y_Y"/>
    <property type="match status" value="1"/>
</dbReference>
<dbReference type="InterPro" id="IPR003594">
    <property type="entry name" value="HATPase_dom"/>
</dbReference>
<organism evidence="11 12">
    <name type="scientific">Pedobacter alpinus</name>
    <dbReference type="NCBI Taxonomy" id="1590643"/>
    <lineage>
        <taxon>Bacteria</taxon>
        <taxon>Pseudomonadati</taxon>
        <taxon>Bacteroidota</taxon>
        <taxon>Sphingobacteriia</taxon>
        <taxon>Sphingobacteriales</taxon>
        <taxon>Sphingobacteriaceae</taxon>
        <taxon>Pedobacter</taxon>
    </lineage>
</organism>
<dbReference type="InterPro" id="IPR003661">
    <property type="entry name" value="HisK_dim/P_dom"/>
</dbReference>
<feature type="domain" description="Response regulatory" evidence="10">
    <location>
        <begin position="1114"/>
        <end position="1229"/>
    </location>
</feature>
<dbReference type="Proteomes" id="UP001597546">
    <property type="component" value="Unassembled WGS sequence"/>
</dbReference>
<dbReference type="Gene3D" id="2.60.40.10">
    <property type="entry name" value="Immunoglobulins"/>
    <property type="match status" value="1"/>
</dbReference>
<dbReference type="RefSeq" id="WP_379041527.1">
    <property type="nucleotide sequence ID" value="NZ_JBHSKW010000016.1"/>
</dbReference>
<dbReference type="InterPro" id="IPR005467">
    <property type="entry name" value="His_kinase_dom"/>
</dbReference>
<dbReference type="PRINTS" id="PR00344">
    <property type="entry name" value="BCTRLSENSOR"/>
</dbReference>
<dbReference type="SMART" id="SM00448">
    <property type="entry name" value="REC"/>
    <property type="match status" value="1"/>
</dbReference>
<dbReference type="InterPro" id="IPR011110">
    <property type="entry name" value="Reg_prop"/>
</dbReference>
<comment type="catalytic activity">
    <reaction evidence="1">
        <text>ATP + protein L-histidine = ADP + protein N-phospho-L-histidine.</text>
        <dbReference type="EC" id="2.7.13.3"/>
    </reaction>
</comment>
<keyword evidence="4" id="KW-0805">Transcription regulation</keyword>
<dbReference type="PROSITE" id="PS50110">
    <property type="entry name" value="RESPONSE_REGULATORY"/>
    <property type="match status" value="1"/>
</dbReference>
<evidence type="ECO:0000259" key="10">
    <source>
        <dbReference type="PROSITE" id="PS50110"/>
    </source>
</evidence>
<evidence type="ECO:0000313" key="12">
    <source>
        <dbReference type="Proteomes" id="UP001597546"/>
    </source>
</evidence>
<evidence type="ECO:0000256" key="6">
    <source>
        <dbReference type="PROSITE-ProRule" id="PRU00169"/>
    </source>
</evidence>
<dbReference type="InterPro" id="IPR011006">
    <property type="entry name" value="CheY-like_superfamily"/>
</dbReference>
<evidence type="ECO:0000313" key="11">
    <source>
        <dbReference type="EMBL" id="MFD2733083.1"/>
    </source>
</evidence>
<dbReference type="PANTHER" id="PTHR43547:SF2">
    <property type="entry name" value="HYBRID SIGNAL TRANSDUCTION HISTIDINE KINASE C"/>
    <property type="match status" value="1"/>
</dbReference>
<dbReference type="InterPro" id="IPR009057">
    <property type="entry name" value="Homeodomain-like_sf"/>
</dbReference>
<dbReference type="InterPro" id="IPR036097">
    <property type="entry name" value="HisK_dim/P_sf"/>
</dbReference>
<evidence type="ECO:0000259" key="8">
    <source>
        <dbReference type="PROSITE" id="PS01124"/>
    </source>
</evidence>
<evidence type="ECO:0000259" key="9">
    <source>
        <dbReference type="PROSITE" id="PS50109"/>
    </source>
</evidence>
<dbReference type="InterPro" id="IPR004358">
    <property type="entry name" value="Sig_transdc_His_kin-like_C"/>
</dbReference>
<dbReference type="SUPFAM" id="SSF52172">
    <property type="entry name" value="CheY-like"/>
    <property type="match status" value="1"/>
</dbReference>
<dbReference type="EC" id="2.7.13.3" evidence="2"/>
<dbReference type="SMART" id="SM00387">
    <property type="entry name" value="HATPase_c"/>
    <property type="match status" value="1"/>
</dbReference>
<dbReference type="SUPFAM" id="SSF55874">
    <property type="entry name" value="ATPase domain of HSP90 chaperone/DNA topoisomerase II/histidine kinase"/>
    <property type="match status" value="1"/>
</dbReference>
<dbReference type="CDD" id="cd17574">
    <property type="entry name" value="REC_OmpR"/>
    <property type="match status" value="1"/>
</dbReference>
<name>A0ABW5TWV5_9SPHI</name>
<dbReference type="InterPro" id="IPR036890">
    <property type="entry name" value="HATPase_C_sf"/>
</dbReference>
<dbReference type="InterPro" id="IPR015943">
    <property type="entry name" value="WD40/YVTN_repeat-like_dom_sf"/>
</dbReference>
<sequence length="1374" mass="155429">MSVKQLRLYLVATFFIFTAIEVKAQDRSLNFLNISSREGLSSNSVSAMLKDEYGFMWFATDDGLNKFDGQHFTIYRHIATDPKSLSSNEVIDLYEDQKGTLWVVTAASLMSYDRNTDSFIDYSAEHKTGIISVSSDKEGRIWIAAYDGISILNTKTNRLEPIRIKNNLTKKILTNPLIKIFRDKLDRMWICSTEGLFQYFYKEGTVIRFSEFKNLTDYTVNNIYEDEKSNLWLATNNGLTMLRSDGKGSDKYKFDPNNKNTLNSNIVYTIAGDKNGEIWVGTEEGLNIVDPVTKTVRRVERGSRNNYSLRGKAVKSILIDKQGIYWVASYRSGVSKYDKNLAFFNLVSSNRYDPLGLNAPVVTSFIQADQNSVYVGTDGGGLSLFDIPTRIFRRIPLSSTKDAKFSILAMEKVGSEIWIGTYLEGLFIYNTKTGASKQIRSNAGPQSLNDNNIFCIKKDSRGNVWVGTNGKGVNCYDLTTNKVEYFNNSATGKYKININGYIRSLEEDSKGNMWIGTSGSGIAVYNPVTGKTKMLSKGSGELSNDNVITINCAKDGMVYIGSIGGGLTVYDHRANKFTTYSEQNGLANSIVYKILEDNSGKIWLSTNRGISSFDTETKKFRNYFYHNGVQRSPFVLGAGLKLSDGRLFFGGTDGFNYFNPALLYGNKNVPLVVLTDLKIANQSIKPSEDGELKAEISVAKEINLDYKQNFSLSYVALNYTSPQENRYFYKLDNFDKDWNSVGNSNTAVYTNLDPGEYTFRVRASSDSGGWSSKETTIKIYVKPPFWLTYYAYILYFLIVVGTLFVIRYLGIQKLKAKFLVEQERNKAQQLIEEERREADRQHEFDQLKINFLTNISHEFRTPISLIMGPVDQLLQEEASSEKSGQLKMVRRNAKRLLNLVNQLLDFRNIKQKEQKLNATDGDFISFAKDVADSFKDLADRKRINFNFKSSLMVYSTSFDHEKLERILFNLLSNAFKFTLPEGDVLLSIDENEDKNGIKIILKDTGIGMDESVTAHIFERFFQDDSKTEILNQGSGIGLAITKEFVRLHGGSIEVESVTGKGSAFTISLPLIKQENEVLVQEADVNSYSEVSPEDIKVEQTKNEDNFDKNLNQPVILLVEDNEDFRIYLKDNLKKSYKIVEATDGKDGWQKVLSSHPDLVVSDISMPFVSGTELCEKIKSDKRTNHIPVLLLTALTAEEDQLMGLNKGANDYMSKPFNLEILNAKIRNLLTLNESLKTTYSKRIKVDTPEIEIELESEKLLNKVIQYVETNLTNSQLSVEELSRHLGMSRGSLYTKILEFTGESPVNYIRSIKLDKAIVLLEKSELNISQISYAVGFAAPNYFARAFKGKFNMLPSEYMVFKRNSKSADKNQKEI</sequence>
<dbReference type="Gene3D" id="2.130.10.10">
    <property type="entry name" value="YVTN repeat-like/Quinoprotein amine dehydrogenase"/>
    <property type="match status" value="2"/>
</dbReference>
<dbReference type="PROSITE" id="PS01124">
    <property type="entry name" value="HTH_ARAC_FAMILY_2"/>
    <property type="match status" value="1"/>
</dbReference>
<evidence type="ECO:0000256" key="1">
    <source>
        <dbReference type="ARBA" id="ARBA00000085"/>
    </source>
</evidence>
<gene>
    <name evidence="11" type="ORF">ACFSSE_15345</name>
</gene>
<keyword evidence="7" id="KW-0472">Membrane</keyword>
<dbReference type="SMART" id="SM00342">
    <property type="entry name" value="HTH_ARAC"/>
    <property type="match status" value="1"/>
</dbReference>
<dbReference type="CDD" id="cd00146">
    <property type="entry name" value="PKD"/>
    <property type="match status" value="1"/>
</dbReference>
<dbReference type="SMART" id="SM00388">
    <property type="entry name" value="HisKA"/>
    <property type="match status" value="1"/>
</dbReference>